<dbReference type="EMBL" id="NIBL01000001">
    <property type="protein sequence ID" value="OUZ18377.1"/>
    <property type="molecule type" value="Genomic_DNA"/>
</dbReference>
<evidence type="ECO:0000256" key="2">
    <source>
        <dbReference type="ARBA" id="ARBA00022525"/>
    </source>
</evidence>
<keyword evidence="5" id="KW-0572">Peptidoglycan-anchor</keyword>
<keyword evidence="3" id="KW-0732">Signal</keyword>
<sequence>PKTGNVVITYVDTDGVELKTTVIDTTNGEVGSTYNTKESANEYPETIVKDGVTYKRVATGTYNVGTTTADGHLVSSDDVAGTVEEGTKTVTYVYEKVTTPVVKPGSVVARYVIEGTETEIAADKTVKPTETPVGESYSDTPPATITKDGKTYELVRTRTNKGDAPSNGIVVEGEQTITYEYKEVKSAPKTGNVVITYVDTNGVELKTTVKDTTNGEVGSTYNTQESENEYPETIVKDGVTYKRVATGTYKVGTTTADGHLVSSDAVEGTVEEGTKTVTYVYEKITPIKQGVTSHEGSSSSSVASQKSTTTPYKTSKLPKAGSSSNSALGALGALLLTGTLGLVNKRRKKD</sequence>
<evidence type="ECO:0000313" key="9">
    <source>
        <dbReference type="Proteomes" id="UP000196503"/>
    </source>
</evidence>
<dbReference type="RefSeq" id="WP_179205521.1">
    <property type="nucleotide sequence ID" value="NZ_NIBL01000001.1"/>
</dbReference>
<dbReference type="AlphaFoldDB" id="A0A200I250"/>
<dbReference type="NCBIfam" id="TIGR01167">
    <property type="entry name" value="LPXTG_anchor"/>
    <property type="match status" value="1"/>
</dbReference>
<evidence type="ECO:0000256" key="4">
    <source>
        <dbReference type="ARBA" id="ARBA00022737"/>
    </source>
</evidence>
<evidence type="ECO:0000256" key="5">
    <source>
        <dbReference type="ARBA" id="ARBA00023088"/>
    </source>
</evidence>
<name>A0A200I250_9ENTE</name>
<accession>A0A200I250</accession>
<dbReference type="PROSITE" id="PS50847">
    <property type="entry name" value="GRAM_POS_ANCHORING"/>
    <property type="match status" value="1"/>
</dbReference>
<evidence type="ECO:0000256" key="6">
    <source>
        <dbReference type="SAM" id="MobiDB-lite"/>
    </source>
</evidence>
<dbReference type="InterPro" id="IPR009459">
    <property type="entry name" value="MucBP_dom"/>
</dbReference>
<keyword evidence="1" id="KW-0134">Cell wall</keyword>
<feature type="region of interest" description="Disordered" evidence="6">
    <location>
        <begin position="289"/>
        <end position="324"/>
    </location>
</feature>
<dbReference type="InterPro" id="IPR019931">
    <property type="entry name" value="LPXTG_anchor"/>
</dbReference>
<dbReference type="Pfam" id="PF06458">
    <property type="entry name" value="MucBP"/>
    <property type="match status" value="3"/>
</dbReference>
<organism evidence="8 9">
    <name type="scientific">Enterococcus cecorum</name>
    <dbReference type="NCBI Taxonomy" id="44008"/>
    <lineage>
        <taxon>Bacteria</taxon>
        <taxon>Bacillati</taxon>
        <taxon>Bacillota</taxon>
        <taxon>Bacilli</taxon>
        <taxon>Lactobacillales</taxon>
        <taxon>Enterococcaceae</taxon>
        <taxon>Enterococcus</taxon>
    </lineage>
</organism>
<dbReference type="Gene3D" id="3.10.20.320">
    <property type="entry name" value="Putative peptidoglycan bound protein (lpxtg motif)"/>
    <property type="match status" value="3"/>
</dbReference>
<feature type="non-terminal residue" evidence="8">
    <location>
        <position position="1"/>
    </location>
</feature>
<proteinExistence type="predicted"/>
<dbReference type="Pfam" id="PF00746">
    <property type="entry name" value="Gram_pos_anchor"/>
    <property type="match status" value="1"/>
</dbReference>
<gene>
    <name evidence="8" type="ORF">A5869_000017</name>
</gene>
<reference evidence="8 9" key="1">
    <citation type="submission" date="2017-05" db="EMBL/GenBank/DDBJ databases">
        <title>The Genome Sequence of Enterococcus faecium 2D5_DIV0622.</title>
        <authorList>
            <consortium name="The Broad Institute Genomics Platform"/>
            <consortium name="The Broad Institute Genomic Center for Infectious Diseases"/>
            <person name="Earl A."/>
            <person name="Manson A."/>
            <person name="Schwartman J."/>
            <person name="Gilmore M."/>
            <person name="Abouelleil A."/>
            <person name="Cao P."/>
            <person name="Chapman S."/>
            <person name="Cusick C."/>
            <person name="Shea T."/>
            <person name="Young S."/>
            <person name="Neafsey D."/>
            <person name="Nusbaum C."/>
            <person name="Birren B."/>
        </authorList>
    </citation>
    <scope>NUCLEOTIDE SEQUENCE [LARGE SCALE GENOMIC DNA]</scope>
    <source>
        <strain evidence="8 9">2D5_DIV0622</strain>
    </source>
</reference>
<keyword evidence="2" id="KW-0964">Secreted</keyword>
<comment type="caution">
    <text evidence="8">The sequence shown here is derived from an EMBL/GenBank/DDBJ whole genome shotgun (WGS) entry which is preliminary data.</text>
</comment>
<evidence type="ECO:0000256" key="3">
    <source>
        <dbReference type="ARBA" id="ARBA00022729"/>
    </source>
</evidence>
<dbReference type="Proteomes" id="UP000196503">
    <property type="component" value="Unassembled WGS sequence"/>
</dbReference>
<evidence type="ECO:0000256" key="1">
    <source>
        <dbReference type="ARBA" id="ARBA00022512"/>
    </source>
</evidence>
<feature type="domain" description="Gram-positive cocci surface proteins LPxTG" evidence="7">
    <location>
        <begin position="317"/>
        <end position="350"/>
    </location>
</feature>
<keyword evidence="4" id="KW-0677">Repeat</keyword>
<feature type="compositionally biased region" description="Low complexity" evidence="6">
    <location>
        <begin position="292"/>
        <end position="310"/>
    </location>
</feature>
<protein>
    <recommendedName>
        <fullName evidence="7">Gram-positive cocci surface proteins LPxTG domain-containing protein</fullName>
    </recommendedName>
</protein>
<evidence type="ECO:0000313" key="8">
    <source>
        <dbReference type="EMBL" id="OUZ18377.1"/>
    </source>
</evidence>
<evidence type="ECO:0000259" key="7">
    <source>
        <dbReference type="PROSITE" id="PS50847"/>
    </source>
</evidence>